<gene>
    <name evidence="1" type="ORF">ROHU_003119</name>
</gene>
<proteinExistence type="predicted"/>
<name>A0A498NX09_LABRO</name>
<dbReference type="Proteomes" id="UP000290572">
    <property type="component" value="Unassembled WGS sequence"/>
</dbReference>
<dbReference type="SUPFAM" id="SSF53098">
    <property type="entry name" value="Ribonuclease H-like"/>
    <property type="match status" value="1"/>
</dbReference>
<comment type="caution">
    <text evidence="1">The sequence shown here is derived from an EMBL/GenBank/DDBJ whole genome shotgun (WGS) entry which is preliminary data.</text>
</comment>
<dbReference type="EMBL" id="QBIY01008765">
    <property type="protein sequence ID" value="RXN36226.1"/>
    <property type="molecule type" value="Genomic_DNA"/>
</dbReference>
<reference evidence="1 2" key="1">
    <citation type="submission" date="2018-03" db="EMBL/GenBank/DDBJ databases">
        <title>Draft genome sequence of Rohu Carp (Labeo rohita).</title>
        <authorList>
            <person name="Das P."/>
            <person name="Kushwaha B."/>
            <person name="Joshi C.G."/>
            <person name="Kumar D."/>
            <person name="Nagpure N.S."/>
            <person name="Sahoo L."/>
            <person name="Das S.P."/>
            <person name="Bit A."/>
            <person name="Patnaik S."/>
            <person name="Meher P.K."/>
            <person name="Jayasankar P."/>
            <person name="Koringa P.G."/>
            <person name="Patel N.V."/>
            <person name="Hinsu A.T."/>
            <person name="Kumar R."/>
            <person name="Pandey M."/>
            <person name="Agarwal S."/>
            <person name="Srivastava S."/>
            <person name="Singh M."/>
            <person name="Iquebal M.A."/>
            <person name="Jaiswal S."/>
            <person name="Angadi U.B."/>
            <person name="Kumar N."/>
            <person name="Raza M."/>
            <person name="Shah T.M."/>
            <person name="Rai A."/>
            <person name="Jena J.K."/>
        </authorList>
    </citation>
    <scope>NUCLEOTIDE SEQUENCE [LARGE SCALE GENOMIC DNA]</scope>
    <source>
        <strain evidence="1">DASCIFA01</strain>
        <tissue evidence="1">Testis</tissue>
    </source>
</reference>
<evidence type="ECO:0000313" key="2">
    <source>
        <dbReference type="Proteomes" id="UP000290572"/>
    </source>
</evidence>
<dbReference type="PANTHER" id="PTHR47501:SF5">
    <property type="entry name" value="HAT C-TERMINAL DIMERISATION DOMAIN-CONTAINING PROTEIN"/>
    <property type="match status" value="1"/>
</dbReference>
<dbReference type="AlphaFoldDB" id="A0A498NX09"/>
<organism evidence="1 2">
    <name type="scientific">Labeo rohita</name>
    <name type="common">Indian major carp</name>
    <name type="synonym">Cyprinus rohita</name>
    <dbReference type="NCBI Taxonomy" id="84645"/>
    <lineage>
        <taxon>Eukaryota</taxon>
        <taxon>Metazoa</taxon>
        <taxon>Chordata</taxon>
        <taxon>Craniata</taxon>
        <taxon>Vertebrata</taxon>
        <taxon>Euteleostomi</taxon>
        <taxon>Actinopterygii</taxon>
        <taxon>Neopterygii</taxon>
        <taxon>Teleostei</taxon>
        <taxon>Ostariophysi</taxon>
        <taxon>Cypriniformes</taxon>
        <taxon>Cyprinidae</taxon>
        <taxon>Labeoninae</taxon>
        <taxon>Labeonini</taxon>
        <taxon>Labeo</taxon>
    </lineage>
</organism>
<dbReference type="InterPro" id="IPR012337">
    <property type="entry name" value="RNaseH-like_sf"/>
</dbReference>
<keyword evidence="2" id="KW-1185">Reference proteome</keyword>
<protein>
    <submittedName>
        <fullName evidence="1">AC9 transposase</fullName>
    </submittedName>
</protein>
<accession>A0A498NX09</accession>
<dbReference type="PANTHER" id="PTHR47501">
    <property type="entry name" value="TRANSPOSASE-RELATED"/>
    <property type="match status" value="1"/>
</dbReference>
<sequence>MCEIPVAELNTISCKFGMTAITEREHQFIREYCTVMKPLTVALDILQGEDNCFHGTLLPTVETLIFKTLELKSGLQILVDLPEAVVTAIKTRFAEVLESEDAVLAAVTLPKFKLRWLRTQDRKDKAKASLLAECRKLVLDQDQQAGTSTSTPTCHQSRDSAIEDEFFSFEDEDDTSSTAESEVTDYFKSGAQEIDSLNGFALIKKISLRYNAATPSSAPVERLFSLGKLIITPKRNRLSDQKFEKLLVLRYNHWFNS</sequence>
<evidence type="ECO:0000313" key="1">
    <source>
        <dbReference type="EMBL" id="RXN36226.1"/>
    </source>
</evidence>